<accession>A0A085UPI3</accession>
<dbReference type="EMBL" id="JPQT01000152">
    <property type="protein sequence ID" value="KFE45096.1"/>
    <property type="molecule type" value="Genomic_DNA"/>
</dbReference>
<evidence type="ECO:0000256" key="1">
    <source>
        <dbReference type="SAM" id="MobiDB-lite"/>
    </source>
</evidence>
<dbReference type="RefSeq" id="WP_047579329.1">
    <property type="nucleotide sequence ID" value="NZ_JPQT01000152.1"/>
</dbReference>
<evidence type="ECO:0000313" key="3">
    <source>
        <dbReference type="EMBL" id="KFE45096.1"/>
    </source>
</evidence>
<feature type="chain" id="PRO_5001798154" description="Lipoprotein" evidence="2">
    <location>
        <begin position="22"/>
        <end position="94"/>
    </location>
</feature>
<feature type="region of interest" description="Disordered" evidence="1">
    <location>
        <begin position="24"/>
        <end position="94"/>
    </location>
</feature>
<keyword evidence="2" id="KW-0732">Signal</keyword>
<gene>
    <name evidence="3" type="ORF">IV02_28345</name>
</gene>
<name>A0A085UPI3_PSESX</name>
<feature type="compositionally biased region" description="Pro residues" evidence="1">
    <location>
        <begin position="42"/>
        <end position="52"/>
    </location>
</feature>
<proteinExistence type="predicted"/>
<organism evidence="3 4">
    <name type="scientific">Pseudomonas syringae</name>
    <dbReference type="NCBI Taxonomy" id="317"/>
    <lineage>
        <taxon>Bacteria</taxon>
        <taxon>Pseudomonadati</taxon>
        <taxon>Pseudomonadota</taxon>
        <taxon>Gammaproteobacteria</taxon>
        <taxon>Pseudomonadales</taxon>
        <taxon>Pseudomonadaceae</taxon>
        <taxon>Pseudomonas</taxon>
    </lineage>
</organism>
<dbReference type="PATRIC" id="fig|317.174.peg.5791"/>
<evidence type="ECO:0008006" key="5">
    <source>
        <dbReference type="Google" id="ProtNLM"/>
    </source>
</evidence>
<sequence length="94" mass="9652">MKGSILTAIVLTTLSLSVVQADNLQPISPAPEPGSPGTATPTPYPQVVPPSIPKAGGTQGNSPLLPKIEMPRPPKDQPLPTVESGPADKDNIPK</sequence>
<dbReference type="AlphaFoldDB" id="A0A085UPI3"/>
<evidence type="ECO:0000313" key="4">
    <source>
        <dbReference type="Proteomes" id="UP000028643"/>
    </source>
</evidence>
<dbReference type="Proteomes" id="UP000028643">
    <property type="component" value="Unassembled WGS sequence"/>
</dbReference>
<reference evidence="3 4" key="1">
    <citation type="submission" date="2014-07" db="EMBL/GenBank/DDBJ databases">
        <title>Draft Genome Sequences of Environmental Pseudomonas syringae strains.</title>
        <authorList>
            <person name="Baltrus D.A."/>
            <person name="Berge O."/>
            <person name="Morris C."/>
        </authorList>
    </citation>
    <scope>NUCLEOTIDE SEQUENCE [LARGE SCALE GENOMIC DNA]</scope>
    <source>
        <strain evidence="3 4">CEB003</strain>
    </source>
</reference>
<evidence type="ECO:0000256" key="2">
    <source>
        <dbReference type="SAM" id="SignalP"/>
    </source>
</evidence>
<comment type="caution">
    <text evidence="3">The sequence shown here is derived from an EMBL/GenBank/DDBJ whole genome shotgun (WGS) entry which is preliminary data.</text>
</comment>
<protein>
    <recommendedName>
        <fullName evidence="5">Lipoprotein</fullName>
    </recommendedName>
</protein>
<feature type="signal peptide" evidence="2">
    <location>
        <begin position="1"/>
        <end position="21"/>
    </location>
</feature>